<comment type="function">
    <text evidence="9">Catalyzes the reduction of all-trans-retinal to all-trans-retinol in the presence of NADPH.</text>
</comment>
<dbReference type="GO" id="GO:0016020">
    <property type="term" value="C:membrane"/>
    <property type="evidence" value="ECO:0007669"/>
    <property type="project" value="UniProtKB-SubCell"/>
</dbReference>
<evidence type="ECO:0000256" key="6">
    <source>
        <dbReference type="ARBA" id="ARBA00023002"/>
    </source>
</evidence>
<evidence type="ECO:0000313" key="14">
    <source>
        <dbReference type="Proteomes" id="UP000193689"/>
    </source>
</evidence>
<dbReference type="FunFam" id="3.40.50.720:FF:000131">
    <property type="entry name" value="Short-chain dehydrogenase/reductase 3"/>
    <property type="match status" value="1"/>
</dbReference>
<evidence type="ECO:0000256" key="7">
    <source>
        <dbReference type="ARBA" id="ARBA00023098"/>
    </source>
</evidence>
<keyword evidence="4" id="KW-0521">NADP</keyword>
<keyword evidence="7" id="KW-0443">Lipid metabolism</keyword>
<dbReference type="PRINTS" id="PR00080">
    <property type="entry name" value="SDRFAMILY"/>
</dbReference>
<proteinExistence type="inferred from homology"/>
<sequence length="325" mass="36516">MALGNLHFPEIPSHLQRLITPPVVRNAAVVLAFWAMLRKLNMVLSNRALNNRTQNPPWDWRTEIAVVTGGCRGIGEDVVRKLAKCCINVIAIDLHPPEMPFPDNVIYYKADVTKTDEFRKAAEEIRRDIGHPTVLINNAGVGSYGNILERPEAEVRQTFNVNIISHFITVKEFLPSMVEKNHGHIVTVASMASFVSIANIIDYSCTKAAALAFHEGLAQELRHRYKAMNVRTSIIHPNWVRTPMIAELIEYKPNAERYLEPQDISDAIVKQVKSGKSGQIVMPSYYGFLSGIRGFPSWLQEGIRNSRAGLLETPKDWVASKEDAH</sequence>
<dbReference type="Gene3D" id="3.40.50.720">
    <property type="entry name" value="NAD(P)-binding Rossmann-like Domain"/>
    <property type="match status" value="1"/>
</dbReference>
<keyword evidence="5" id="KW-1133">Transmembrane helix</keyword>
<comment type="caution">
    <text evidence="13">The sequence shown here is derived from an EMBL/GenBank/DDBJ whole genome shotgun (WGS) entry which is preliminary data.</text>
</comment>
<evidence type="ECO:0000256" key="11">
    <source>
        <dbReference type="ARBA" id="ARBA00082544"/>
    </source>
</evidence>
<keyword evidence="3" id="KW-0812">Transmembrane</keyword>
<dbReference type="PRINTS" id="PR00081">
    <property type="entry name" value="GDHRDH"/>
</dbReference>
<dbReference type="Pfam" id="PF00106">
    <property type="entry name" value="adh_short"/>
    <property type="match status" value="1"/>
</dbReference>
<dbReference type="InParanoid" id="A0A1Y2EIQ0"/>
<comment type="similarity">
    <text evidence="2 12">Belongs to the short-chain dehydrogenases/reductases (SDR) family.</text>
</comment>
<dbReference type="PANTHER" id="PTHR24322">
    <property type="entry name" value="PKSB"/>
    <property type="match status" value="1"/>
</dbReference>
<keyword evidence="6" id="KW-0560">Oxidoreductase</keyword>
<gene>
    <name evidence="13" type="ORF">BCR38DRAFT_330833</name>
</gene>
<dbReference type="AlphaFoldDB" id="A0A1Y2EIQ0"/>
<evidence type="ECO:0000256" key="10">
    <source>
        <dbReference type="ARBA" id="ARBA00068717"/>
    </source>
</evidence>
<comment type="subcellular location">
    <subcellularLocation>
        <location evidence="1">Membrane</location>
        <topology evidence="1">Multi-pass membrane protein</topology>
    </subcellularLocation>
</comment>
<evidence type="ECO:0000256" key="5">
    <source>
        <dbReference type="ARBA" id="ARBA00022989"/>
    </source>
</evidence>
<protein>
    <recommendedName>
        <fullName evidence="10">Short-chain dehydrogenase/reductase 3</fullName>
    </recommendedName>
    <alternativeName>
        <fullName evidence="11">Retinal short-chain dehydrogenase/reductase 1</fullName>
    </alternativeName>
</protein>
<dbReference type="PANTHER" id="PTHR24322:SF736">
    <property type="entry name" value="RETINOL DEHYDROGENASE 10"/>
    <property type="match status" value="1"/>
</dbReference>
<evidence type="ECO:0000313" key="13">
    <source>
        <dbReference type="EMBL" id="ORY71458.1"/>
    </source>
</evidence>
<evidence type="ECO:0000256" key="9">
    <source>
        <dbReference type="ARBA" id="ARBA00059620"/>
    </source>
</evidence>
<keyword evidence="8" id="KW-0472">Membrane</keyword>
<dbReference type="SUPFAM" id="SSF51735">
    <property type="entry name" value="NAD(P)-binding Rossmann-fold domains"/>
    <property type="match status" value="1"/>
</dbReference>
<dbReference type="STRING" id="1141098.A0A1Y2EIQ0"/>
<accession>A0A1Y2EIQ0</accession>
<dbReference type="RefSeq" id="XP_040721050.1">
    <property type="nucleotide sequence ID" value="XM_040854999.1"/>
</dbReference>
<dbReference type="InterPro" id="IPR002347">
    <property type="entry name" value="SDR_fam"/>
</dbReference>
<dbReference type="EMBL" id="MCFJ01000001">
    <property type="protein sequence ID" value="ORY71458.1"/>
    <property type="molecule type" value="Genomic_DNA"/>
</dbReference>
<dbReference type="InterPro" id="IPR020904">
    <property type="entry name" value="Sc_DH/Rdtase_CS"/>
</dbReference>
<dbReference type="OrthoDB" id="10253736at2759"/>
<evidence type="ECO:0000256" key="3">
    <source>
        <dbReference type="ARBA" id="ARBA00022692"/>
    </source>
</evidence>
<dbReference type="PROSITE" id="PS00061">
    <property type="entry name" value="ADH_SHORT"/>
    <property type="match status" value="1"/>
</dbReference>
<keyword evidence="14" id="KW-1185">Reference proteome</keyword>
<evidence type="ECO:0000256" key="8">
    <source>
        <dbReference type="ARBA" id="ARBA00023136"/>
    </source>
</evidence>
<dbReference type="GO" id="GO:0052650">
    <property type="term" value="F:all-trans-retinol dehydrogenase (NADP+) activity"/>
    <property type="evidence" value="ECO:0007669"/>
    <property type="project" value="UniProtKB-ARBA"/>
</dbReference>
<evidence type="ECO:0000256" key="2">
    <source>
        <dbReference type="ARBA" id="ARBA00006484"/>
    </source>
</evidence>
<dbReference type="Proteomes" id="UP000193689">
    <property type="component" value="Unassembled WGS sequence"/>
</dbReference>
<organism evidence="13 14">
    <name type="scientific">Pseudomassariella vexata</name>
    <dbReference type="NCBI Taxonomy" id="1141098"/>
    <lineage>
        <taxon>Eukaryota</taxon>
        <taxon>Fungi</taxon>
        <taxon>Dikarya</taxon>
        <taxon>Ascomycota</taxon>
        <taxon>Pezizomycotina</taxon>
        <taxon>Sordariomycetes</taxon>
        <taxon>Xylariomycetidae</taxon>
        <taxon>Amphisphaeriales</taxon>
        <taxon>Pseudomassariaceae</taxon>
        <taxon>Pseudomassariella</taxon>
    </lineage>
</organism>
<evidence type="ECO:0000256" key="12">
    <source>
        <dbReference type="RuleBase" id="RU000363"/>
    </source>
</evidence>
<evidence type="ECO:0000256" key="1">
    <source>
        <dbReference type="ARBA" id="ARBA00004141"/>
    </source>
</evidence>
<evidence type="ECO:0000256" key="4">
    <source>
        <dbReference type="ARBA" id="ARBA00022857"/>
    </source>
</evidence>
<name>A0A1Y2EIQ0_9PEZI</name>
<dbReference type="GeneID" id="63771211"/>
<dbReference type="InterPro" id="IPR036291">
    <property type="entry name" value="NAD(P)-bd_dom_sf"/>
</dbReference>
<reference evidence="13 14" key="1">
    <citation type="submission" date="2016-07" db="EMBL/GenBank/DDBJ databases">
        <title>Pervasive Adenine N6-methylation of Active Genes in Fungi.</title>
        <authorList>
            <consortium name="DOE Joint Genome Institute"/>
            <person name="Mondo S.J."/>
            <person name="Dannebaum R.O."/>
            <person name="Kuo R.C."/>
            <person name="Labutti K."/>
            <person name="Haridas S."/>
            <person name="Kuo A."/>
            <person name="Salamov A."/>
            <person name="Ahrendt S.R."/>
            <person name="Lipzen A."/>
            <person name="Sullivan W."/>
            <person name="Andreopoulos W.B."/>
            <person name="Clum A."/>
            <person name="Lindquist E."/>
            <person name="Daum C."/>
            <person name="Ramamoorthy G.K."/>
            <person name="Gryganskyi A."/>
            <person name="Culley D."/>
            <person name="Magnuson J.K."/>
            <person name="James T.Y."/>
            <person name="O'Malley M.A."/>
            <person name="Stajich J.E."/>
            <person name="Spatafora J.W."/>
            <person name="Visel A."/>
            <person name="Grigoriev I.V."/>
        </authorList>
    </citation>
    <scope>NUCLEOTIDE SEQUENCE [LARGE SCALE GENOMIC DNA]</scope>
    <source>
        <strain evidence="13 14">CBS 129021</strain>
    </source>
</reference>